<proteinExistence type="predicted"/>
<dbReference type="EMBL" id="CAJOBG010069129">
    <property type="protein sequence ID" value="CAF4586899.1"/>
    <property type="molecule type" value="Genomic_DNA"/>
</dbReference>
<sequence length="127" mass="14355">MQLKPSNNRRVDRISLILQQYNIKQIHHLSGKCNCMADYLSRYPRQVEDDDDFIEEDFGVVPGIQHCGAVITRAQAKAQLTIPDTVIVESVADQSLVVDDQPPRVAGHVFDVTKIADAQKQDSFYQE</sequence>
<dbReference type="Proteomes" id="UP000663866">
    <property type="component" value="Unassembled WGS sequence"/>
</dbReference>
<dbReference type="AlphaFoldDB" id="A0A821B5E0"/>
<feature type="non-terminal residue" evidence="1">
    <location>
        <position position="127"/>
    </location>
</feature>
<name>A0A821B5E0_9BILA</name>
<protein>
    <submittedName>
        <fullName evidence="1">Uncharacterized protein</fullName>
    </submittedName>
</protein>
<reference evidence="1" key="1">
    <citation type="submission" date="2021-02" db="EMBL/GenBank/DDBJ databases">
        <authorList>
            <person name="Nowell W R."/>
        </authorList>
    </citation>
    <scope>NUCLEOTIDE SEQUENCE</scope>
</reference>
<accession>A0A821B5E0</accession>
<evidence type="ECO:0000313" key="2">
    <source>
        <dbReference type="Proteomes" id="UP000663866"/>
    </source>
</evidence>
<organism evidence="1 2">
    <name type="scientific">Rotaria magnacalcarata</name>
    <dbReference type="NCBI Taxonomy" id="392030"/>
    <lineage>
        <taxon>Eukaryota</taxon>
        <taxon>Metazoa</taxon>
        <taxon>Spiralia</taxon>
        <taxon>Gnathifera</taxon>
        <taxon>Rotifera</taxon>
        <taxon>Eurotatoria</taxon>
        <taxon>Bdelloidea</taxon>
        <taxon>Philodinida</taxon>
        <taxon>Philodinidae</taxon>
        <taxon>Rotaria</taxon>
    </lineage>
</organism>
<gene>
    <name evidence="1" type="ORF">OVN521_LOCUS44641</name>
</gene>
<keyword evidence="2" id="KW-1185">Reference proteome</keyword>
<comment type="caution">
    <text evidence="1">The sequence shown here is derived from an EMBL/GenBank/DDBJ whole genome shotgun (WGS) entry which is preliminary data.</text>
</comment>
<evidence type="ECO:0000313" key="1">
    <source>
        <dbReference type="EMBL" id="CAF4586899.1"/>
    </source>
</evidence>